<dbReference type="GO" id="GO:0016787">
    <property type="term" value="F:hydrolase activity"/>
    <property type="evidence" value="ECO:0007669"/>
    <property type="project" value="UniProtKB-KW"/>
</dbReference>
<dbReference type="NCBIfam" id="NF033745">
    <property type="entry name" value="class_C_sortase"/>
    <property type="match status" value="1"/>
</dbReference>
<dbReference type="InterPro" id="IPR005754">
    <property type="entry name" value="Sortase"/>
</dbReference>
<keyword evidence="3" id="KW-0472">Membrane</keyword>
<dbReference type="NCBIfam" id="TIGR01076">
    <property type="entry name" value="sortase_fam"/>
    <property type="match status" value="1"/>
</dbReference>
<keyword evidence="3" id="KW-1133">Transmembrane helix</keyword>
<keyword evidence="1" id="KW-0378">Hydrolase</keyword>
<dbReference type="InterPro" id="IPR042002">
    <property type="entry name" value="Sortase_C"/>
</dbReference>
<evidence type="ECO:0000256" key="3">
    <source>
        <dbReference type="SAM" id="Phobius"/>
    </source>
</evidence>
<dbReference type="Gene3D" id="2.40.260.10">
    <property type="entry name" value="Sortase"/>
    <property type="match status" value="1"/>
</dbReference>
<feature type="transmembrane region" description="Helical" evidence="3">
    <location>
        <begin position="285"/>
        <end position="306"/>
    </location>
</feature>
<dbReference type="SUPFAM" id="SSF63817">
    <property type="entry name" value="Sortase"/>
    <property type="match status" value="1"/>
</dbReference>
<proteinExistence type="predicted"/>
<dbReference type="CDD" id="cd05827">
    <property type="entry name" value="Sortase_C"/>
    <property type="match status" value="1"/>
</dbReference>
<reference evidence="4 5" key="1">
    <citation type="submission" date="2020-02" db="EMBL/GenBank/DDBJ databases">
        <authorList>
            <person name="Brisse S."/>
        </authorList>
    </citation>
    <scope>NUCLEOTIDE SEQUENCE [LARGE SCALE GENOMIC DNA]</scope>
    <source>
        <strain evidence="4">CIP107547</strain>
    </source>
</reference>
<dbReference type="Pfam" id="PF04203">
    <property type="entry name" value="Sortase"/>
    <property type="match status" value="1"/>
</dbReference>
<dbReference type="InterPro" id="IPR023365">
    <property type="entry name" value="Sortase_dom-sf"/>
</dbReference>
<feature type="active site" description="Proton donor/acceptor" evidence="2">
    <location>
        <position position="187"/>
    </location>
</feature>
<accession>A0A811G0G7</accession>
<evidence type="ECO:0000256" key="1">
    <source>
        <dbReference type="ARBA" id="ARBA00022801"/>
    </source>
</evidence>
<keyword evidence="3" id="KW-0812">Transmembrane</keyword>
<protein>
    <submittedName>
        <fullName evidence="4">Class C sortase</fullName>
    </submittedName>
</protein>
<dbReference type="EMBL" id="CADDAV010000002">
    <property type="protein sequence ID" value="CAB0582893.1"/>
    <property type="molecule type" value="Genomic_DNA"/>
</dbReference>
<name>A0A811G0G7_CORDP</name>
<feature type="transmembrane region" description="Helical" evidence="3">
    <location>
        <begin position="26"/>
        <end position="45"/>
    </location>
</feature>
<comment type="caution">
    <text evidence="4">The sequence shown here is derived from an EMBL/GenBank/DDBJ whole genome shotgun (WGS) entry which is preliminary data.</text>
</comment>
<feature type="active site" description="Acyl-thioester intermediate" evidence="2">
    <location>
        <position position="249"/>
    </location>
</feature>
<evidence type="ECO:0000313" key="4">
    <source>
        <dbReference type="EMBL" id="CAB0582893.1"/>
    </source>
</evidence>
<dbReference type="AlphaFoldDB" id="A0A811G0G7"/>
<dbReference type="Proteomes" id="UP000480222">
    <property type="component" value="Unassembled WGS sequence"/>
</dbReference>
<evidence type="ECO:0000256" key="2">
    <source>
        <dbReference type="PIRSR" id="PIRSR605754-1"/>
    </source>
</evidence>
<gene>
    <name evidence="4" type="ORF">CIP107547_00332</name>
</gene>
<sequence>MTDQPPTPNTTDATPPRQDKKLNTNAIIAVALILAGLGVLLYPVLATQWNNYQQSRAAEAYSQLEKGVPPEVLNKAWEEAQQYNANLGDIDPGDAWTSSDDESSPAYQRYLKYLSVLNATEAMGRIVLPSIKSDLPIFHGTSDRVLARGVGHLYGTDLPVGAPGELGEDGAIPPAPPEGRLSALSAHTGLQNATLWDNLNQVEKGDPVYVAAAGEKLKYEVRDIEVVTPDKTSLLRRTPNKDLVTLITCTPYGINTHRLIITAERVPMDPQEESVFDGQGTTWQWWMWAILAAAAIIVLLLIRWWWKNFRKQKGEEEPATSGPGDTTES</sequence>
<evidence type="ECO:0000313" key="5">
    <source>
        <dbReference type="Proteomes" id="UP000480222"/>
    </source>
</evidence>
<organism evidence="4 5">
    <name type="scientific">Corynebacterium diphtheriae</name>
    <dbReference type="NCBI Taxonomy" id="1717"/>
    <lineage>
        <taxon>Bacteria</taxon>
        <taxon>Bacillati</taxon>
        <taxon>Actinomycetota</taxon>
        <taxon>Actinomycetes</taxon>
        <taxon>Mycobacteriales</taxon>
        <taxon>Corynebacteriaceae</taxon>
        <taxon>Corynebacterium</taxon>
    </lineage>
</organism>